<reference evidence="1" key="2">
    <citation type="submission" date="2011-02" db="EMBL/GenBank/DDBJ databases">
        <authorList>
            <person name="MacLean D."/>
        </authorList>
    </citation>
    <scope>NUCLEOTIDE SEQUENCE</scope>
</reference>
<evidence type="ECO:0000313" key="1">
    <source>
        <dbReference type="EMBL" id="CCA18889.1"/>
    </source>
</evidence>
<name>F0WCH4_9STRA</name>
<dbReference type="AlphaFoldDB" id="F0WCH4"/>
<dbReference type="HOGENOM" id="CLU_2404107_0_0_1"/>
<proteinExistence type="predicted"/>
<gene>
    <name evidence="1" type="primary">AlNc14C58G4352</name>
    <name evidence="1" type="ORF">ALNC14_050320</name>
</gene>
<reference evidence="1" key="1">
    <citation type="journal article" date="2011" name="PLoS Biol.">
        <title>Gene gain and loss during evolution of obligate parasitism in the white rust pathogen of Arabidopsis thaliana.</title>
        <authorList>
            <person name="Kemen E."/>
            <person name="Gardiner A."/>
            <person name="Schultz-Larsen T."/>
            <person name="Kemen A.C."/>
            <person name="Balmuth A.L."/>
            <person name="Robert-Seilaniantz A."/>
            <person name="Bailey K."/>
            <person name="Holub E."/>
            <person name="Studholme D.J."/>
            <person name="Maclean D."/>
            <person name="Jones J.D."/>
        </authorList>
    </citation>
    <scope>NUCLEOTIDE SEQUENCE</scope>
</reference>
<dbReference type="EMBL" id="FR824103">
    <property type="protein sequence ID" value="CCA18889.1"/>
    <property type="molecule type" value="Genomic_DNA"/>
</dbReference>
<accession>F0WCH4</accession>
<protein>
    <submittedName>
        <fullName evidence="1">AlNc14C58G4352 protein</fullName>
    </submittedName>
</protein>
<organism evidence="1">
    <name type="scientific">Albugo laibachii Nc14</name>
    <dbReference type="NCBI Taxonomy" id="890382"/>
    <lineage>
        <taxon>Eukaryota</taxon>
        <taxon>Sar</taxon>
        <taxon>Stramenopiles</taxon>
        <taxon>Oomycota</taxon>
        <taxon>Peronosporomycetes</taxon>
        <taxon>Albuginales</taxon>
        <taxon>Albuginaceae</taxon>
        <taxon>Albugo</taxon>
    </lineage>
</organism>
<sequence>MQLNQIEEFVQFDKDRIGRLFLISGVESFEAFYHNLHLEMLHLVISADYNVLRAWITVGRRTIQKYRITCYMIQQLRQLMLVPVYEWILSDLI</sequence>